<comment type="caution">
    <text evidence="3">The sequence shown here is derived from an EMBL/GenBank/DDBJ whole genome shotgun (WGS) entry which is preliminary data.</text>
</comment>
<feature type="domain" description="Glycosyltransferase subfamily 4-like N-terminal" evidence="2">
    <location>
        <begin position="3"/>
        <end position="150"/>
    </location>
</feature>
<dbReference type="InterPro" id="IPR050194">
    <property type="entry name" value="Glycosyltransferase_grp1"/>
</dbReference>
<dbReference type="PANTHER" id="PTHR45947:SF3">
    <property type="entry name" value="SULFOQUINOVOSYL TRANSFERASE SQD2"/>
    <property type="match status" value="1"/>
</dbReference>
<gene>
    <name evidence="3" type="ORF">ACFSYS_13260</name>
</gene>
<dbReference type="Gene3D" id="3.40.50.2000">
    <property type="entry name" value="Glycogen Phosphorylase B"/>
    <property type="match status" value="2"/>
</dbReference>
<dbReference type="Pfam" id="PF13439">
    <property type="entry name" value="Glyco_transf_4"/>
    <property type="match status" value="1"/>
</dbReference>
<evidence type="ECO:0000313" key="3">
    <source>
        <dbReference type="EMBL" id="MFD2834259.1"/>
    </source>
</evidence>
<evidence type="ECO:0000259" key="2">
    <source>
        <dbReference type="Pfam" id="PF13439"/>
    </source>
</evidence>
<organism evidence="3 4">
    <name type="scientific">Christiangramia antarctica</name>
    <dbReference type="NCBI Taxonomy" id="2058158"/>
    <lineage>
        <taxon>Bacteria</taxon>
        <taxon>Pseudomonadati</taxon>
        <taxon>Bacteroidota</taxon>
        <taxon>Flavobacteriia</taxon>
        <taxon>Flavobacteriales</taxon>
        <taxon>Flavobacteriaceae</taxon>
        <taxon>Christiangramia</taxon>
    </lineage>
</organism>
<name>A0ABW5X777_9FLAO</name>
<reference evidence="4" key="1">
    <citation type="journal article" date="2019" name="Int. J. Syst. Evol. Microbiol.">
        <title>The Global Catalogue of Microorganisms (GCM) 10K type strain sequencing project: providing services to taxonomists for standard genome sequencing and annotation.</title>
        <authorList>
            <consortium name="The Broad Institute Genomics Platform"/>
            <consortium name="The Broad Institute Genome Sequencing Center for Infectious Disease"/>
            <person name="Wu L."/>
            <person name="Ma J."/>
        </authorList>
    </citation>
    <scope>NUCLEOTIDE SEQUENCE [LARGE SCALE GENOMIC DNA]</scope>
    <source>
        <strain evidence="4">KCTC 52925</strain>
    </source>
</reference>
<feature type="domain" description="Glycosyl transferase family 1" evidence="1">
    <location>
        <begin position="160"/>
        <end position="314"/>
    </location>
</feature>
<evidence type="ECO:0000313" key="4">
    <source>
        <dbReference type="Proteomes" id="UP001597438"/>
    </source>
</evidence>
<dbReference type="RefSeq" id="WP_251739110.1">
    <property type="nucleotide sequence ID" value="NZ_JBHUOJ010000032.1"/>
</dbReference>
<sequence length="334" mass="38539">MIVYIGNKLQKHGYSPTTIDTLSEKLKSKDLKIIAVSSQKNKILRIFEMLSTIFQYRKTARKILIDTYSTTNFWYAVSCGQLSRMLGLPYVFIFHGGNLPERFEKTSFLIKRIFSNSELNIVPSLYLFNQLSKFKLGTLKVIPNSIDLDQYKFKKREMFKPNLLWVRSFSEVYNPKLAVEVLGKMLKFYPDSRLCMVGAEKDGSLENLRTYCEENNLPVVFKGHLSKSHWIDLSEEYDIFINTSRIDNTPVSVLEAMALGMVIVTTNVGGIPYILKHNKNAILVNSDDALEMAEAIEYLLENQEVTNKIAHKARLEAEKYDWENVKAEWMKLLS</sequence>
<accession>A0ABW5X777</accession>
<protein>
    <submittedName>
        <fullName evidence="3">Glycosyltransferase family 4 protein</fullName>
        <ecNumber evidence="3">2.4.-.-</ecNumber>
    </submittedName>
</protein>
<proteinExistence type="predicted"/>
<dbReference type="CDD" id="cd03801">
    <property type="entry name" value="GT4_PimA-like"/>
    <property type="match status" value="1"/>
</dbReference>
<evidence type="ECO:0000259" key="1">
    <source>
        <dbReference type="Pfam" id="PF00534"/>
    </source>
</evidence>
<dbReference type="PANTHER" id="PTHR45947">
    <property type="entry name" value="SULFOQUINOVOSYL TRANSFERASE SQD2"/>
    <property type="match status" value="1"/>
</dbReference>
<dbReference type="Pfam" id="PF00534">
    <property type="entry name" value="Glycos_transf_1"/>
    <property type="match status" value="1"/>
</dbReference>
<dbReference type="EC" id="2.4.-.-" evidence="3"/>
<dbReference type="InterPro" id="IPR001296">
    <property type="entry name" value="Glyco_trans_1"/>
</dbReference>
<keyword evidence="3" id="KW-0328">Glycosyltransferase</keyword>
<keyword evidence="4" id="KW-1185">Reference proteome</keyword>
<dbReference type="EMBL" id="JBHUOJ010000032">
    <property type="protein sequence ID" value="MFD2834259.1"/>
    <property type="molecule type" value="Genomic_DNA"/>
</dbReference>
<dbReference type="InterPro" id="IPR028098">
    <property type="entry name" value="Glyco_trans_4-like_N"/>
</dbReference>
<dbReference type="GO" id="GO:0016757">
    <property type="term" value="F:glycosyltransferase activity"/>
    <property type="evidence" value="ECO:0007669"/>
    <property type="project" value="UniProtKB-KW"/>
</dbReference>
<dbReference type="SUPFAM" id="SSF53756">
    <property type="entry name" value="UDP-Glycosyltransferase/glycogen phosphorylase"/>
    <property type="match status" value="1"/>
</dbReference>
<keyword evidence="3" id="KW-0808">Transferase</keyword>
<dbReference type="Proteomes" id="UP001597438">
    <property type="component" value="Unassembled WGS sequence"/>
</dbReference>